<gene>
    <name evidence="2" type="ORF">B0T23DRAFT_59340</name>
</gene>
<dbReference type="Proteomes" id="UP001285908">
    <property type="component" value="Unassembled WGS sequence"/>
</dbReference>
<protein>
    <submittedName>
        <fullName evidence="2">Uncharacterized protein</fullName>
    </submittedName>
</protein>
<evidence type="ECO:0000313" key="3">
    <source>
        <dbReference type="Proteomes" id="UP001285908"/>
    </source>
</evidence>
<dbReference type="GeneID" id="87879137"/>
<dbReference type="EMBL" id="JAULSX010000002">
    <property type="protein sequence ID" value="KAK3496609.1"/>
    <property type="molecule type" value="Genomic_DNA"/>
</dbReference>
<proteinExistence type="predicted"/>
<evidence type="ECO:0000256" key="1">
    <source>
        <dbReference type="SAM" id="SignalP"/>
    </source>
</evidence>
<comment type="caution">
    <text evidence="2">The sequence shown here is derived from an EMBL/GenBank/DDBJ whole genome shotgun (WGS) entry which is preliminary data.</text>
</comment>
<keyword evidence="1" id="KW-0732">Signal</keyword>
<dbReference type="RefSeq" id="XP_062694873.1">
    <property type="nucleotide sequence ID" value="XM_062841515.1"/>
</dbReference>
<evidence type="ECO:0000313" key="2">
    <source>
        <dbReference type="EMBL" id="KAK3496609.1"/>
    </source>
</evidence>
<feature type="chain" id="PRO_5042471726" evidence="1">
    <location>
        <begin position="18"/>
        <end position="202"/>
    </location>
</feature>
<keyword evidence="3" id="KW-1185">Reference proteome</keyword>
<feature type="signal peptide" evidence="1">
    <location>
        <begin position="1"/>
        <end position="17"/>
    </location>
</feature>
<reference evidence="2 3" key="1">
    <citation type="journal article" date="2023" name="Mol. Phylogenet. Evol.">
        <title>Genome-scale phylogeny and comparative genomics of the fungal order Sordariales.</title>
        <authorList>
            <person name="Hensen N."/>
            <person name="Bonometti L."/>
            <person name="Westerberg I."/>
            <person name="Brannstrom I.O."/>
            <person name="Guillou S."/>
            <person name="Cros-Aarteil S."/>
            <person name="Calhoun S."/>
            <person name="Haridas S."/>
            <person name="Kuo A."/>
            <person name="Mondo S."/>
            <person name="Pangilinan J."/>
            <person name="Riley R."/>
            <person name="LaButti K."/>
            <person name="Andreopoulos B."/>
            <person name="Lipzen A."/>
            <person name="Chen C."/>
            <person name="Yan M."/>
            <person name="Daum C."/>
            <person name="Ng V."/>
            <person name="Clum A."/>
            <person name="Steindorff A."/>
            <person name="Ohm R.A."/>
            <person name="Martin F."/>
            <person name="Silar P."/>
            <person name="Natvig D.O."/>
            <person name="Lalanne C."/>
            <person name="Gautier V."/>
            <person name="Ament-Velasquez S.L."/>
            <person name="Kruys A."/>
            <person name="Hutchinson M.I."/>
            <person name="Powell A.J."/>
            <person name="Barry K."/>
            <person name="Miller A.N."/>
            <person name="Grigoriev I.V."/>
            <person name="Debuchy R."/>
            <person name="Gladieux P."/>
            <person name="Hiltunen Thoren M."/>
            <person name="Johannesson H."/>
        </authorList>
    </citation>
    <scope>NUCLEOTIDE SEQUENCE [LARGE SCALE GENOMIC DNA]</scope>
    <source>
        <strain evidence="2 3">FGSC 10403</strain>
    </source>
</reference>
<sequence length="202" mass="22254">MHTQLVHFALFAGLAGAAGLESKSIYAVEAIKSIMPGAFADCSQFEFSKECRTPEEAAPHLINSLKGRTTGEIAMILSLIGVESGDLKFRINHFPSPGHPDQGTANMMSPMYVSEYAKDLNLPIDGKSGPEILQLVIADDFRNFDSARWFVDKHCSDEVKAKMKMGTDEGYSDYITKCVGTTMADDRLQYWDRAKKAFDLSG</sequence>
<name>A0AAJ0IBD4_9PEZI</name>
<accession>A0AAJ0IBD4</accession>
<organism evidence="2 3">
    <name type="scientific">Neurospora hispaniola</name>
    <dbReference type="NCBI Taxonomy" id="588809"/>
    <lineage>
        <taxon>Eukaryota</taxon>
        <taxon>Fungi</taxon>
        <taxon>Dikarya</taxon>
        <taxon>Ascomycota</taxon>
        <taxon>Pezizomycotina</taxon>
        <taxon>Sordariomycetes</taxon>
        <taxon>Sordariomycetidae</taxon>
        <taxon>Sordariales</taxon>
        <taxon>Sordariaceae</taxon>
        <taxon>Neurospora</taxon>
    </lineage>
</organism>
<dbReference type="AlphaFoldDB" id="A0AAJ0IBD4"/>